<evidence type="ECO:0000313" key="1">
    <source>
        <dbReference type="EMBL" id="OQD66664.1"/>
    </source>
</evidence>
<dbReference type="AlphaFoldDB" id="A0A1V6NPJ5"/>
<name>A0A1V6NPJ5_PENPO</name>
<organism evidence="1 2">
    <name type="scientific">Penicillium polonicum</name>
    <dbReference type="NCBI Taxonomy" id="60169"/>
    <lineage>
        <taxon>Eukaryota</taxon>
        <taxon>Fungi</taxon>
        <taxon>Dikarya</taxon>
        <taxon>Ascomycota</taxon>
        <taxon>Pezizomycotina</taxon>
        <taxon>Eurotiomycetes</taxon>
        <taxon>Eurotiomycetidae</taxon>
        <taxon>Eurotiales</taxon>
        <taxon>Aspergillaceae</taxon>
        <taxon>Penicillium</taxon>
    </lineage>
</organism>
<accession>A0A1V6NPJ5</accession>
<evidence type="ECO:0000313" key="2">
    <source>
        <dbReference type="Proteomes" id="UP000191408"/>
    </source>
</evidence>
<reference evidence="2" key="1">
    <citation type="journal article" date="2017" name="Nat. Microbiol.">
        <title>Global analysis of biosynthetic gene clusters reveals vast potential of secondary metabolite production in Penicillium species.</title>
        <authorList>
            <person name="Nielsen J.C."/>
            <person name="Grijseels S."/>
            <person name="Prigent S."/>
            <person name="Ji B."/>
            <person name="Dainat J."/>
            <person name="Nielsen K.F."/>
            <person name="Frisvad J.C."/>
            <person name="Workman M."/>
            <person name="Nielsen J."/>
        </authorList>
    </citation>
    <scope>NUCLEOTIDE SEQUENCE [LARGE SCALE GENOMIC DNA]</scope>
    <source>
        <strain evidence="2">IBT 4502</strain>
    </source>
</reference>
<dbReference type="EMBL" id="MDYM01000004">
    <property type="protein sequence ID" value="OQD66664.1"/>
    <property type="molecule type" value="Genomic_DNA"/>
</dbReference>
<gene>
    <name evidence="1" type="ORF">PENPOL_c004G06981</name>
</gene>
<dbReference type="Proteomes" id="UP000191408">
    <property type="component" value="Unassembled WGS sequence"/>
</dbReference>
<sequence length="257" mass="29414">MLDNDGNVPAAATPLYGIGAPHDNNWDEVEKAQSVAPDQGYDLPDPANITLYKITPRLTSSDDFDAWEAMVVKQLRGLKLHNLIDDKIERPFRNAENAERWVDLSERVCSWLSYGLDPALTREISMRSGNIRWADKFMSECKRCFKAKGHAAITAATMKFFRTRRTEFNNIEEFITAVKNRYMTARDLKGHVVPYHMMTIITIELSQIPELKSFIDLKNDRLEDEADPGSKVSTDDVFKYCQSIIDKVRLSSDLFTR</sequence>
<proteinExistence type="predicted"/>
<keyword evidence="2" id="KW-1185">Reference proteome</keyword>
<protein>
    <submittedName>
        <fullName evidence="1">Uncharacterized protein</fullName>
    </submittedName>
</protein>
<comment type="caution">
    <text evidence="1">The sequence shown here is derived from an EMBL/GenBank/DDBJ whole genome shotgun (WGS) entry which is preliminary data.</text>
</comment>
<dbReference type="STRING" id="60169.A0A1V6NPJ5"/>
<dbReference type="OrthoDB" id="4354350at2759"/>